<accession>A0A814GLD0</accession>
<organism evidence="2 3">
    <name type="scientific">Adineta ricciae</name>
    <name type="common">Rotifer</name>
    <dbReference type="NCBI Taxonomy" id="249248"/>
    <lineage>
        <taxon>Eukaryota</taxon>
        <taxon>Metazoa</taxon>
        <taxon>Spiralia</taxon>
        <taxon>Gnathifera</taxon>
        <taxon>Rotifera</taxon>
        <taxon>Eurotatoria</taxon>
        <taxon>Bdelloidea</taxon>
        <taxon>Adinetida</taxon>
        <taxon>Adinetidae</taxon>
        <taxon>Adineta</taxon>
    </lineage>
</organism>
<evidence type="ECO:0000256" key="1">
    <source>
        <dbReference type="SAM" id="Phobius"/>
    </source>
</evidence>
<reference evidence="2" key="1">
    <citation type="submission" date="2021-02" db="EMBL/GenBank/DDBJ databases">
        <authorList>
            <person name="Nowell W R."/>
        </authorList>
    </citation>
    <scope>NUCLEOTIDE SEQUENCE</scope>
</reference>
<dbReference type="AlphaFoldDB" id="A0A814GLD0"/>
<name>A0A814GLD0_ADIRI</name>
<protein>
    <submittedName>
        <fullName evidence="2">Uncharacterized protein</fullName>
    </submittedName>
</protein>
<sequence>MQFVFSFSSRFKPYALIQSIMFGGPGGDDHEANKRMADLQVKSSFIQFFIAVGLINLAPYALEALMGESVR</sequence>
<proteinExistence type="predicted"/>
<keyword evidence="1" id="KW-1133">Transmembrane helix</keyword>
<gene>
    <name evidence="2" type="ORF">XAT740_LOCUS13052</name>
</gene>
<keyword evidence="3" id="KW-1185">Reference proteome</keyword>
<feature type="transmembrane region" description="Helical" evidence="1">
    <location>
        <begin position="44"/>
        <end position="62"/>
    </location>
</feature>
<comment type="caution">
    <text evidence="2">The sequence shown here is derived from an EMBL/GenBank/DDBJ whole genome shotgun (WGS) entry which is preliminary data.</text>
</comment>
<dbReference type="Proteomes" id="UP000663828">
    <property type="component" value="Unassembled WGS sequence"/>
</dbReference>
<evidence type="ECO:0000313" key="3">
    <source>
        <dbReference type="Proteomes" id="UP000663828"/>
    </source>
</evidence>
<dbReference type="EMBL" id="CAJNOR010000749">
    <property type="protein sequence ID" value="CAF0998025.1"/>
    <property type="molecule type" value="Genomic_DNA"/>
</dbReference>
<keyword evidence="1" id="KW-0812">Transmembrane</keyword>
<evidence type="ECO:0000313" key="2">
    <source>
        <dbReference type="EMBL" id="CAF0998025.1"/>
    </source>
</evidence>
<keyword evidence="1" id="KW-0472">Membrane</keyword>